<feature type="domain" description="Outer membrane protein beta-barrel" evidence="3">
    <location>
        <begin position="8"/>
        <end position="190"/>
    </location>
</feature>
<evidence type="ECO:0000256" key="1">
    <source>
        <dbReference type="ARBA" id="ARBA00022729"/>
    </source>
</evidence>
<evidence type="ECO:0000259" key="3">
    <source>
        <dbReference type="Pfam" id="PF13505"/>
    </source>
</evidence>
<dbReference type="Pfam" id="PF13505">
    <property type="entry name" value="OMP_b-brl"/>
    <property type="match status" value="1"/>
</dbReference>
<dbReference type="EMBL" id="JAFHKJ010000114">
    <property type="protein sequence ID" value="MBN2978685.1"/>
    <property type="molecule type" value="Genomic_DNA"/>
</dbReference>
<name>A0A9X0YET4_9PSED</name>
<proteinExistence type="predicted"/>
<comment type="caution">
    <text evidence="4">The sequence shown here is derived from an EMBL/GenBank/DDBJ whole genome shotgun (WGS) entry which is preliminary data.</text>
</comment>
<feature type="signal peptide" evidence="2">
    <location>
        <begin position="1"/>
        <end position="21"/>
    </location>
</feature>
<dbReference type="InterPro" id="IPR027385">
    <property type="entry name" value="Beta-barrel_OMP"/>
</dbReference>
<reference evidence="4 5" key="1">
    <citation type="journal article" date="2021" name="Int. J. Syst. Evol. Microbiol.">
        <title>Pseudomonas lactucae sp. nov., a pathogen causing bacterial rot of lettuce in Japan.</title>
        <authorList>
            <person name="Sawada H."/>
            <person name="Fujikawa T."/>
            <person name="Satou M."/>
        </authorList>
    </citation>
    <scope>NUCLEOTIDE SEQUENCE [LARGE SCALE GENOMIC DNA]</scope>
    <source>
        <strain evidence="4 5">MAFF 301381</strain>
    </source>
</reference>
<sequence>MHKKLSCALLITAFATSFAQAAENWYGSAKLNSARQNLSSALLTSPRVTHRVDAPDSSKAFVASFALGYAFTDGWRLEGEYTLPNSSTFESHWAPFNANVNSLHARSQRLMLNGYKDIPINSWLSFYGMAGVGVARIDSQGYQTNESRRFASNRQHNLTYSVGMGLDAKLSERVTLGAGYRYTAIGDIETGYNTFANRINARDEQLKGKLKEQNVFLEARVAF</sequence>
<organism evidence="4 5">
    <name type="scientific">Pseudomonas lactucae</name>
    <dbReference type="NCBI Taxonomy" id="2813360"/>
    <lineage>
        <taxon>Bacteria</taxon>
        <taxon>Pseudomonadati</taxon>
        <taxon>Pseudomonadota</taxon>
        <taxon>Gammaproteobacteria</taxon>
        <taxon>Pseudomonadales</taxon>
        <taxon>Pseudomonadaceae</taxon>
        <taxon>Pseudomonas</taxon>
    </lineage>
</organism>
<evidence type="ECO:0000313" key="5">
    <source>
        <dbReference type="Proteomes" id="UP001154860"/>
    </source>
</evidence>
<dbReference type="Gene3D" id="2.40.160.20">
    <property type="match status" value="1"/>
</dbReference>
<dbReference type="AlphaFoldDB" id="A0A9X0YET4"/>
<evidence type="ECO:0000256" key="2">
    <source>
        <dbReference type="SAM" id="SignalP"/>
    </source>
</evidence>
<dbReference type="Proteomes" id="UP001154860">
    <property type="component" value="Unassembled WGS sequence"/>
</dbReference>
<reference evidence="4 5" key="2">
    <citation type="journal article" date="2023" name="Plant Pathol.">
        <title>Dismantling and reorganizing Pseudomonas marginalis sensu#lato.</title>
        <authorList>
            <person name="Sawada H."/>
            <person name="Fujikawa T."/>
            <person name="Satou M."/>
        </authorList>
    </citation>
    <scope>NUCLEOTIDE SEQUENCE [LARGE SCALE GENOMIC DNA]</scope>
    <source>
        <strain evidence="4 5">MAFF 301381</strain>
    </source>
</reference>
<keyword evidence="1 2" id="KW-0732">Signal</keyword>
<keyword evidence="5" id="KW-1185">Reference proteome</keyword>
<evidence type="ECO:0000313" key="4">
    <source>
        <dbReference type="EMBL" id="MBN2978685.1"/>
    </source>
</evidence>
<dbReference type="SUPFAM" id="SSF56925">
    <property type="entry name" value="OMPA-like"/>
    <property type="match status" value="1"/>
</dbReference>
<dbReference type="RefSeq" id="WP_205489571.1">
    <property type="nucleotide sequence ID" value="NZ_JAFHKI010000032.1"/>
</dbReference>
<feature type="chain" id="PRO_5040796777" evidence="2">
    <location>
        <begin position="22"/>
        <end position="223"/>
    </location>
</feature>
<gene>
    <name evidence="4" type="ORF">JWR99_23200</name>
</gene>
<protein>
    <submittedName>
        <fullName evidence="4">Porin family protein</fullName>
    </submittedName>
</protein>
<dbReference type="InterPro" id="IPR011250">
    <property type="entry name" value="OMP/PagP_B-barrel"/>
</dbReference>
<accession>A0A9X0YET4</accession>